<proteinExistence type="inferred from homology"/>
<feature type="transmembrane region" description="Helical" evidence="8">
    <location>
        <begin position="204"/>
        <end position="226"/>
    </location>
</feature>
<feature type="transmembrane region" description="Helical" evidence="8">
    <location>
        <begin position="151"/>
        <end position="169"/>
    </location>
</feature>
<evidence type="ECO:0000256" key="6">
    <source>
        <dbReference type="ARBA" id="ARBA00022989"/>
    </source>
</evidence>
<organism evidence="9">
    <name type="scientific">marine metagenome</name>
    <dbReference type="NCBI Taxonomy" id="408172"/>
    <lineage>
        <taxon>unclassified sequences</taxon>
        <taxon>metagenomes</taxon>
        <taxon>ecological metagenomes</taxon>
    </lineage>
</organism>
<keyword evidence="2" id="KW-1003">Cell membrane</keyword>
<accession>A0A382HI43</accession>
<dbReference type="GO" id="GO:0009252">
    <property type="term" value="P:peptidoglycan biosynthetic process"/>
    <property type="evidence" value="ECO:0007669"/>
    <property type="project" value="UniProtKB-KW"/>
</dbReference>
<feature type="transmembrane region" description="Helical" evidence="8">
    <location>
        <begin position="375"/>
        <end position="394"/>
    </location>
</feature>
<evidence type="ECO:0000256" key="4">
    <source>
        <dbReference type="ARBA" id="ARBA00022960"/>
    </source>
</evidence>
<dbReference type="InterPro" id="IPR004268">
    <property type="entry name" value="MurJ"/>
</dbReference>
<dbReference type="InterPro" id="IPR051050">
    <property type="entry name" value="Lipid_II_flippase_MurJ/MviN"/>
</dbReference>
<dbReference type="PANTHER" id="PTHR47019">
    <property type="entry name" value="LIPID II FLIPPASE MURJ"/>
    <property type="match status" value="1"/>
</dbReference>
<evidence type="ECO:0000256" key="1">
    <source>
        <dbReference type="ARBA" id="ARBA00004651"/>
    </source>
</evidence>
<name>A0A382HI43_9ZZZZ</name>
<dbReference type="EMBL" id="UINC01061230">
    <property type="protein sequence ID" value="SVB86587.1"/>
    <property type="molecule type" value="Genomic_DNA"/>
</dbReference>
<sequence>MQEPDNTTDIKETKTMFRSASVVGTMTLLSRIMGLVRDIFFARLFGTFPIMDAFFVAFRIPNSFRRFFAEGAFSRAFIPVLSEYKENKDQVEVQDLLDRTAGTLSLILLLITIVGVIAAPILILIFAPGFFNDQAMESVNRYDLAVAMLRFTFPYLLFISLTAFAGAILNTSKQFWATAFTPVILNVVLIIASGWMAPNASSPGMVLAMAVFVAGLLQLVFLLPFLKHIKQLPKPKWGWRDSGVRRVIKLMIPSIIGSSAAQMNLLFNTLIASFLAAGSISWIYYSDRLLEFPVGVFGVALSTVVLPSLSAKRAARNEDQFKSTVQWGVRMSLLLSIPAATGLCVLSGPLVATIFLGGNFNTQDLYMTQYSLMAYAYGLIGLMLVLILASAFYARQNTKTPVKFGLI</sequence>
<protein>
    <recommendedName>
        <fullName evidence="10">Murein biosynthesis integral membrane protein MurJ</fullName>
    </recommendedName>
</protein>
<keyword evidence="7 8" id="KW-0472">Membrane</keyword>
<feature type="transmembrane region" description="Helical" evidence="8">
    <location>
        <begin position="176"/>
        <end position="198"/>
    </location>
</feature>
<keyword evidence="6 8" id="KW-1133">Transmembrane helix</keyword>
<evidence type="ECO:0000256" key="3">
    <source>
        <dbReference type="ARBA" id="ARBA00022692"/>
    </source>
</evidence>
<dbReference type="GO" id="GO:0008360">
    <property type="term" value="P:regulation of cell shape"/>
    <property type="evidence" value="ECO:0007669"/>
    <property type="project" value="UniProtKB-KW"/>
</dbReference>
<dbReference type="GO" id="GO:0034204">
    <property type="term" value="P:lipid translocation"/>
    <property type="evidence" value="ECO:0007669"/>
    <property type="project" value="TreeGrafter"/>
</dbReference>
<dbReference type="GO" id="GO:0005886">
    <property type="term" value="C:plasma membrane"/>
    <property type="evidence" value="ECO:0007669"/>
    <property type="project" value="UniProtKB-SubCell"/>
</dbReference>
<feature type="transmembrane region" description="Helical" evidence="8">
    <location>
        <begin position="292"/>
        <end position="311"/>
    </location>
</feature>
<dbReference type="Pfam" id="PF03023">
    <property type="entry name" value="MurJ"/>
    <property type="match status" value="1"/>
</dbReference>
<evidence type="ECO:0000256" key="2">
    <source>
        <dbReference type="ARBA" id="ARBA00022475"/>
    </source>
</evidence>
<dbReference type="HAMAP" id="MF_02078">
    <property type="entry name" value="MurJ_MviN"/>
    <property type="match status" value="1"/>
</dbReference>
<dbReference type="PANTHER" id="PTHR47019:SF1">
    <property type="entry name" value="LIPID II FLIPPASE MURJ"/>
    <property type="match status" value="1"/>
</dbReference>
<feature type="transmembrane region" description="Helical" evidence="8">
    <location>
        <begin position="332"/>
        <end position="355"/>
    </location>
</feature>
<evidence type="ECO:0000256" key="5">
    <source>
        <dbReference type="ARBA" id="ARBA00022984"/>
    </source>
</evidence>
<keyword evidence="5" id="KW-0573">Peptidoglycan synthesis</keyword>
<feature type="transmembrane region" description="Helical" evidence="8">
    <location>
        <begin position="106"/>
        <end position="131"/>
    </location>
</feature>
<feature type="transmembrane region" description="Helical" evidence="8">
    <location>
        <begin position="265"/>
        <end position="286"/>
    </location>
</feature>
<dbReference type="PRINTS" id="PR01806">
    <property type="entry name" value="VIRFACTRMVIN"/>
</dbReference>
<evidence type="ECO:0000256" key="7">
    <source>
        <dbReference type="ARBA" id="ARBA00023136"/>
    </source>
</evidence>
<reference evidence="9" key="1">
    <citation type="submission" date="2018-05" db="EMBL/GenBank/DDBJ databases">
        <authorList>
            <person name="Lanie J.A."/>
            <person name="Ng W.-L."/>
            <person name="Kazmierczak K.M."/>
            <person name="Andrzejewski T.M."/>
            <person name="Davidsen T.M."/>
            <person name="Wayne K.J."/>
            <person name="Tettelin H."/>
            <person name="Glass J.I."/>
            <person name="Rusch D."/>
            <person name="Podicherti R."/>
            <person name="Tsui H.-C.T."/>
            <person name="Winkler M.E."/>
        </authorList>
    </citation>
    <scope>NUCLEOTIDE SEQUENCE</scope>
</reference>
<keyword evidence="3 8" id="KW-0812">Transmembrane</keyword>
<gene>
    <name evidence="9" type="ORF">METZ01_LOCUS239441</name>
</gene>
<feature type="non-terminal residue" evidence="9">
    <location>
        <position position="407"/>
    </location>
</feature>
<dbReference type="NCBIfam" id="TIGR01695">
    <property type="entry name" value="murJ_mviN"/>
    <property type="match status" value="1"/>
</dbReference>
<comment type="subcellular location">
    <subcellularLocation>
        <location evidence="1">Cell membrane</location>
        <topology evidence="1">Multi-pass membrane protein</topology>
    </subcellularLocation>
</comment>
<keyword evidence="4" id="KW-0133">Cell shape</keyword>
<dbReference type="GO" id="GO:0015648">
    <property type="term" value="F:lipid-linked peptidoglycan transporter activity"/>
    <property type="evidence" value="ECO:0007669"/>
    <property type="project" value="TreeGrafter"/>
</dbReference>
<dbReference type="CDD" id="cd13123">
    <property type="entry name" value="MATE_MurJ_like"/>
    <property type="match status" value="1"/>
</dbReference>
<evidence type="ECO:0008006" key="10">
    <source>
        <dbReference type="Google" id="ProtNLM"/>
    </source>
</evidence>
<evidence type="ECO:0000256" key="8">
    <source>
        <dbReference type="SAM" id="Phobius"/>
    </source>
</evidence>
<feature type="transmembrane region" description="Helical" evidence="8">
    <location>
        <begin position="39"/>
        <end position="58"/>
    </location>
</feature>
<evidence type="ECO:0000313" key="9">
    <source>
        <dbReference type="EMBL" id="SVB86587.1"/>
    </source>
</evidence>
<dbReference type="AlphaFoldDB" id="A0A382HI43"/>